<accession>A0A0N5BJ81</accession>
<keyword evidence="2" id="KW-0732">Signal</keyword>
<keyword evidence="3" id="KW-1185">Reference proteome</keyword>
<dbReference type="Proteomes" id="UP000046392">
    <property type="component" value="Unplaced"/>
</dbReference>
<proteinExistence type="predicted"/>
<evidence type="ECO:0000313" key="4">
    <source>
        <dbReference type="WBParaSite" id="SPAL_0000600700.1"/>
    </source>
</evidence>
<feature type="region of interest" description="Disordered" evidence="1">
    <location>
        <begin position="58"/>
        <end position="111"/>
    </location>
</feature>
<sequence>MVSFFIKTLLATIFFVFTASHPVAEKAFDSSLSSALENKKNEELSSFISANNLFGVEKKKPAPKKPAAKKTTKKGKVTTKGKATTKKAATTGAATTEAVTTEAATTAAPSK</sequence>
<feature type="compositionally biased region" description="Basic residues" evidence="1">
    <location>
        <begin position="61"/>
        <end position="85"/>
    </location>
</feature>
<organism evidence="3 4">
    <name type="scientific">Strongyloides papillosus</name>
    <name type="common">Intestinal threadworm</name>
    <dbReference type="NCBI Taxonomy" id="174720"/>
    <lineage>
        <taxon>Eukaryota</taxon>
        <taxon>Metazoa</taxon>
        <taxon>Ecdysozoa</taxon>
        <taxon>Nematoda</taxon>
        <taxon>Chromadorea</taxon>
        <taxon>Rhabditida</taxon>
        <taxon>Tylenchina</taxon>
        <taxon>Panagrolaimomorpha</taxon>
        <taxon>Strongyloidoidea</taxon>
        <taxon>Strongyloididae</taxon>
        <taxon>Strongyloides</taxon>
    </lineage>
</organism>
<evidence type="ECO:0000256" key="1">
    <source>
        <dbReference type="SAM" id="MobiDB-lite"/>
    </source>
</evidence>
<feature type="chain" id="PRO_5005894363" evidence="2">
    <location>
        <begin position="21"/>
        <end position="111"/>
    </location>
</feature>
<feature type="compositionally biased region" description="Low complexity" evidence="1">
    <location>
        <begin position="86"/>
        <end position="111"/>
    </location>
</feature>
<evidence type="ECO:0000313" key="3">
    <source>
        <dbReference type="Proteomes" id="UP000046392"/>
    </source>
</evidence>
<protein>
    <submittedName>
        <fullName evidence="4">Secreted protein</fullName>
    </submittedName>
</protein>
<evidence type="ECO:0000256" key="2">
    <source>
        <dbReference type="SAM" id="SignalP"/>
    </source>
</evidence>
<dbReference type="WBParaSite" id="SPAL_0000600700.1">
    <property type="protein sequence ID" value="SPAL_0000600700.1"/>
    <property type="gene ID" value="SPAL_0000600700"/>
</dbReference>
<name>A0A0N5BJ81_STREA</name>
<reference evidence="4" key="1">
    <citation type="submission" date="2017-02" db="UniProtKB">
        <authorList>
            <consortium name="WormBaseParasite"/>
        </authorList>
    </citation>
    <scope>IDENTIFICATION</scope>
</reference>
<feature type="signal peptide" evidence="2">
    <location>
        <begin position="1"/>
        <end position="20"/>
    </location>
</feature>
<dbReference type="AlphaFoldDB" id="A0A0N5BJ81"/>